<organism evidence="2 3">
    <name type="scientific">Streptomyces brasiliscabiei</name>
    <dbReference type="NCBI Taxonomy" id="2736302"/>
    <lineage>
        <taxon>Bacteria</taxon>
        <taxon>Bacillati</taxon>
        <taxon>Actinomycetota</taxon>
        <taxon>Actinomycetes</taxon>
        <taxon>Kitasatosporales</taxon>
        <taxon>Streptomycetaceae</taxon>
        <taxon>Streptomyces</taxon>
    </lineage>
</organism>
<dbReference type="Proteomes" id="UP001365781">
    <property type="component" value="Unassembled WGS sequence"/>
</dbReference>
<gene>
    <name evidence="2" type="ORF">WB403_30065</name>
</gene>
<feature type="region of interest" description="Disordered" evidence="1">
    <location>
        <begin position="17"/>
        <end position="42"/>
    </location>
</feature>
<evidence type="ECO:0000313" key="2">
    <source>
        <dbReference type="EMBL" id="MEI5613401.1"/>
    </source>
</evidence>
<name>A0ABU8GJN4_9ACTN</name>
<reference evidence="2 3" key="1">
    <citation type="submission" date="2024-03" db="EMBL/GenBank/DDBJ databases">
        <title>First Report of Pectobacterium brasiliscabiei causing potato scab in china.</title>
        <authorList>
            <person name="Handique U."/>
        </authorList>
    </citation>
    <scope>NUCLEOTIDE SEQUENCE [LARGE SCALE GENOMIC DNA]</scope>
    <source>
        <strain evidence="2 3">ZRIMU1503</strain>
    </source>
</reference>
<comment type="caution">
    <text evidence="2">The sequence shown here is derived from an EMBL/GenBank/DDBJ whole genome shotgun (WGS) entry which is preliminary data.</text>
</comment>
<accession>A0ABU8GJN4</accession>
<dbReference type="EMBL" id="JBBAYM010000022">
    <property type="protein sequence ID" value="MEI5613401.1"/>
    <property type="molecule type" value="Genomic_DNA"/>
</dbReference>
<proteinExistence type="predicted"/>
<dbReference type="RefSeq" id="WP_336542287.1">
    <property type="nucleotide sequence ID" value="NZ_JBBAYL010000011.1"/>
</dbReference>
<evidence type="ECO:0000256" key="1">
    <source>
        <dbReference type="SAM" id="MobiDB-lite"/>
    </source>
</evidence>
<sequence>MAELEPVFSRALPAECGRAGHGPATVGDAPALPTALSALQRP</sequence>
<keyword evidence="3" id="KW-1185">Reference proteome</keyword>
<protein>
    <submittedName>
        <fullName evidence="2">Uncharacterized protein</fullName>
    </submittedName>
</protein>
<evidence type="ECO:0000313" key="3">
    <source>
        <dbReference type="Proteomes" id="UP001365781"/>
    </source>
</evidence>